<name>E7RQV5_9BACT</name>
<organism evidence="1 2">
    <name type="scientific">Hoylesella oralis ATCC 33269</name>
    <dbReference type="NCBI Taxonomy" id="873533"/>
    <lineage>
        <taxon>Bacteria</taxon>
        <taxon>Pseudomonadati</taxon>
        <taxon>Bacteroidota</taxon>
        <taxon>Bacteroidia</taxon>
        <taxon>Bacteroidales</taxon>
        <taxon>Prevotellaceae</taxon>
        <taxon>Hoylesella</taxon>
    </lineage>
</organism>
<accession>E7RQV5</accession>
<evidence type="ECO:0000313" key="1">
    <source>
        <dbReference type="EMBL" id="EFZ36643.1"/>
    </source>
</evidence>
<protein>
    <submittedName>
        <fullName evidence="1">Uncharacterized protein</fullName>
    </submittedName>
</protein>
<reference evidence="1" key="1">
    <citation type="submission" date="2011-01" db="EMBL/GenBank/DDBJ databases">
        <authorList>
            <person name="Muzny D."/>
            <person name="Qin X."/>
            <person name="Buhay C."/>
            <person name="Dugan-Rocha S."/>
            <person name="Ding Y."/>
            <person name="Chen G."/>
            <person name="Hawes A."/>
            <person name="Holder M."/>
            <person name="Jhangiani S."/>
            <person name="Johnson A."/>
            <person name="Khan Z."/>
            <person name="Li Z."/>
            <person name="Liu W."/>
            <person name="Liu X."/>
            <person name="Perez L."/>
            <person name="Shen H."/>
            <person name="Wang Q."/>
            <person name="Watt J."/>
            <person name="Xi L."/>
            <person name="Xin Y."/>
            <person name="Zhou J."/>
            <person name="Deng J."/>
            <person name="Jiang H."/>
            <person name="Liu Y."/>
            <person name="Qu J."/>
            <person name="Song X.-Z."/>
            <person name="Zhang L."/>
            <person name="Villasana D."/>
            <person name="Johnson A."/>
            <person name="Liu J."/>
            <person name="Liyanage D."/>
            <person name="Lorensuhewa L."/>
            <person name="Robinson T."/>
            <person name="Song A."/>
            <person name="Song B.-B."/>
            <person name="Dinh H."/>
            <person name="Thornton R."/>
            <person name="Coyle M."/>
            <person name="Francisco L."/>
            <person name="Jackson L."/>
            <person name="Javaid M."/>
            <person name="Korchina V."/>
            <person name="Kovar C."/>
            <person name="Mata R."/>
            <person name="Mathew T."/>
            <person name="Ngo R."/>
            <person name="Nguyen L."/>
            <person name="Nguyen N."/>
            <person name="Okwuonu G."/>
            <person name="Ongeri F."/>
            <person name="Pham C."/>
            <person name="Simmons D."/>
            <person name="Wilczek-Boney K."/>
            <person name="Hale W."/>
            <person name="Jakkamsetti A."/>
            <person name="Pham P."/>
            <person name="Ruth R."/>
            <person name="San Lucas F."/>
            <person name="Warren J."/>
            <person name="Zhang J."/>
            <person name="Zhao Z."/>
            <person name="Zhou C."/>
            <person name="Zhu D."/>
            <person name="Lee S."/>
            <person name="Bess C."/>
            <person name="Blankenburg K."/>
            <person name="Forbes L."/>
            <person name="Fu Q."/>
            <person name="Gubbala S."/>
            <person name="Hirani K."/>
            <person name="Jayaseelan J.C."/>
            <person name="Lara F."/>
            <person name="Munidasa M."/>
            <person name="Palculict T."/>
            <person name="Patil S."/>
            <person name="Pu L.-L."/>
            <person name="Saada N."/>
            <person name="Tang L."/>
            <person name="Weissenberger G."/>
            <person name="Zhu Y."/>
            <person name="Hemphill L."/>
            <person name="Shang Y."/>
            <person name="Youmans B."/>
            <person name="Ayvaz T."/>
            <person name="Ross M."/>
            <person name="Santibanez J."/>
            <person name="Aqrawi P."/>
            <person name="Gross S."/>
            <person name="Joshi V."/>
            <person name="Fowler G."/>
            <person name="Nazareth L."/>
            <person name="Reid J."/>
            <person name="Worley K."/>
            <person name="Petrosino J."/>
            <person name="Highlander S."/>
            <person name="Gibbs R."/>
        </authorList>
    </citation>
    <scope>NUCLEOTIDE SEQUENCE [LARGE SCALE GENOMIC DNA]</scope>
    <source>
        <strain evidence="1">ATCC 33269</strain>
    </source>
</reference>
<dbReference type="AlphaFoldDB" id="E7RQV5"/>
<comment type="caution">
    <text evidence="1">The sequence shown here is derived from an EMBL/GenBank/DDBJ whole genome shotgun (WGS) entry which is preliminary data.</text>
</comment>
<dbReference type="Proteomes" id="UP000005580">
    <property type="component" value="Unassembled WGS sequence"/>
</dbReference>
<dbReference type="HOGENOM" id="CLU_3255912_0_0_10"/>
<dbReference type="STRING" id="28134.SAMN05444288_2366"/>
<dbReference type="EMBL" id="AEPE02000005">
    <property type="protein sequence ID" value="EFZ36643.1"/>
    <property type="molecule type" value="Genomic_DNA"/>
</dbReference>
<keyword evidence="2" id="KW-1185">Reference proteome</keyword>
<sequence>MTTTVSYKYAALSALVKKRDEDEFLPLKVPMPCALAAFFDCD</sequence>
<dbReference type="RefSeq" id="WP_004369701.1">
    <property type="nucleotide sequence ID" value="NZ_GL833119.1"/>
</dbReference>
<evidence type="ECO:0000313" key="2">
    <source>
        <dbReference type="Proteomes" id="UP000005580"/>
    </source>
</evidence>
<proteinExistence type="predicted"/>
<gene>
    <name evidence="1" type="ORF">HMPREF0663_11556</name>
</gene>